<dbReference type="RefSeq" id="WP_012037204.1">
    <property type="nucleotide sequence ID" value="NC_009464.1"/>
</dbReference>
<organism evidence="2 3">
    <name type="scientific">Methanocella arvoryzae (strain DSM 22066 / NBRC 105507 / MRE50)</name>
    <dbReference type="NCBI Taxonomy" id="351160"/>
    <lineage>
        <taxon>Archaea</taxon>
        <taxon>Methanobacteriati</taxon>
        <taxon>Methanobacteriota</taxon>
        <taxon>Stenosarchaea group</taxon>
        <taxon>Methanomicrobia</taxon>
        <taxon>Methanocellales</taxon>
        <taxon>Methanocellaceae</taxon>
        <taxon>Methanocella</taxon>
    </lineage>
</organism>
<reference evidence="2 3" key="1">
    <citation type="journal article" date="2006" name="Science">
        <title>Genome of rice cluster I archaea -- the key methane producers in the rice rhizosphere.</title>
        <authorList>
            <person name="Erkel C."/>
            <person name="Kube M."/>
            <person name="Reinhardt R."/>
            <person name="Liesack W."/>
        </authorList>
    </citation>
    <scope>NUCLEOTIDE SEQUENCE [LARGE SCALE GENOMIC DNA]</scope>
    <source>
        <strain evidence="3">DSM 22066 / NBRC 105507 / MRE50</strain>
    </source>
</reference>
<sequence length="194" mass="20709">MLKTRKIVAILALVAILLAFAAPAVAQRTGMQQGMQQTAQQKSMIPMQSSNKDMMATMSDMKEASMAATMMKAAGMDTMMSSGSHTLFVPGDSAMKKMGSGSDLSKIGQMTTDKSMATNVMKGFIMDKSVMPSEMTDGKTLTMMNGKTMTVKNVGGQMTLDGAKITKAVQTTNGMIYMIDSVPSSMMSMPMMSK</sequence>
<evidence type="ECO:0000259" key="1">
    <source>
        <dbReference type="PROSITE" id="PS50213"/>
    </source>
</evidence>
<dbReference type="InterPro" id="IPR036378">
    <property type="entry name" value="FAS1_dom_sf"/>
</dbReference>
<dbReference type="SMART" id="SM00554">
    <property type="entry name" value="FAS1"/>
    <property type="match status" value="1"/>
</dbReference>
<evidence type="ECO:0000313" key="2">
    <source>
        <dbReference type="EMBL" id="CAJ35286.1"/>
    </source>
</evidence>
<dbReference type="STRING" id="351160.LRC312"/>
<accession>Q0W8K7</accession>
<dbReference type="Proteomes" id="UP000000663">
    <property type="component" value="Chromosome"/>
</dbReference>
<dbReference type="AlphaFoldDB" id="Q0W8K7"/>
<dbReference type="EMBL" id="AM114193">
    <property type="protein sequence ID" value="CAJ35286.1"/>
    <property type="molecule type" value="Genomic_DNA"/>
</dbReference>
<name>Q0W8K7_METAR</name>
<dbReference type="SUPFAM" id="SSF82153">
    <property type="entry name" value="FAS1 domain"/>
    <property type="match status" value="1"/>
</dbReference>
<proteinExistence type="predicted"/>
<dbReference type="InterPro" id="IPR000782">
    <property type="entry name" value="FAS1_domain"/>
</dbReference>
<feature type="domain" description="FAS1" evidence="1">
    <location>
        <begin position="51"/>
        <end position="183"/>
    </location>
</feature>
<protein>
    <recommendedName>
        <fullName evidence="1">FAS1 domain-containing protein</fullName>
    </recommendedName>
</protein>
<evidence type="ECO:0000313" key="3">
    <source>
        <dbReference type="Proteomes" id="UP000000663"/>
    </source>
</evidence>
<dbReference type="Gene3D" id="2.30.180.10">
    <property type="entry name" value="FAS1 domain"/>
    <property type="match status" value="1"/>
</dbReference>
<dbReference type="eggNOG" id="arCOG03335">
    <property type="taxonomic scope" value="Archaea"/>
</dbReference>
<gene>
    <name evidence="2" type="ORF">LRC312</name>
</gene>
<dbReference type="GeneID" id="5143901"/>
<dbReference type="KEGG" id="rci:LRC312"/>
<dbReference type="PROSITE" id="PS50213">
    <property type="entry name" value="FAS1"/>
    <property type="match status" value="1"/>
</dbReference>
<keyword evidence="3" id="KW-1185">Reference proteome</keyword>
<dbReference type="Pfam" id="PF02469">
    <property type="entry name" value="Fasciclin"/>
    <property type="match status" value="1"/>
</dbReference>